<protein>
    <submittedName>
        <fullName evidence="1">Uncharacterized protein</fullName>
    </submittedName>
</protein>
<reference evidence="1 2" key="1">
    <citation type="submission" date="2021-01" db="EMBL/GenBank/DDBJ databases">
        <title>Whole genome shotgun sequence of Asanoa siamensis NBRC 107932.</title>
        <authorList>
            <person name="Komaki H."/>
            <person name="Tamura T."/>
        </authorList>
    </citation>
    <scope>NUCLEOTIDE SEQUENCE [LARGE SCALE GENOMIC DNA]</scope>
    <source>
        <strain evidence="1 2">NBRC 107932</strain>
    </source>
</reference>
<organism evidence="1 2">
    <name type="scientific">Asanoa siamensis</name>
    <dbReference type="NCBI Taxonomy" id="926357"/>
    <lineage>
        <taxon>Bacteria</taxon>
        <taxon>Bacillati</taxon>
        <taxon>Actinomycetota</taxon>
        <taxon>Actinomycetes</taxon>
        <taxon>Micromonosporales</taxon>
        <taxon>Micromonosporaceae</taxon>
        <taxon>Asanoa</taxon>
    </lineage>
</organism>
<comment type="caution">
    <text evidence="1">The sequence shown here is derived from an EMBL/GenBank/DDBJ whole genome shotgun (WGS) entry which is preliminary data.</text>
</comment>
<dbReference type="RefSeq" id="WP_203716171.1">
    <property type="nucleotide sequence ID" value="NZ_BONE01000041.1"/>
</dbReference>
<evidence type="ECO:0000313" key="2">
    <source>
        <dbReference type="Proteomes" id="UP000604117"/>
    </source>
</evidence>
<dbReference type="EMBL" id="BONE01000041">
    <property type="protein sequence ID" value="GIF75302.1"/>
    <property type="molecule type" value="Genomic_DNA"/>
</dbReference>
<evidence type="ECO:0000313" key="1">
    <source>
        <dbReference type="EMBL" id="GIF75302.1"/>
    </source>
</evidence>
<keyword evidence="2" id="KW-1185">Reference proteome</keyword>
<sequence length="94" mass="10048">MRRDPVSTPARLPAPAADLVGCAVHVPASMARYHGGPFWLRVTCVREDISLWYGGDWVWLEGIVLVDQGAALGRVQVLVHVGVFAASAAVRGVV</sequence>
<accession>A0ABQ4CVI1</accession>
<gene>
    <name evidence="1" type="ORF">Asi02nite_48200</name>
</gene>
<name>A0ABQ4CVI1_9ACTN</name>
<proteinExistence type="predicted"/>
<dbReference type="Proteomes" id="UP000604117">
    <property type="component" value="Unassembled WGS sequence"/>
</dbReference>